<dbReference type="Gene3D" id="3.40.1800.10">
    <property type="entry name" value="His-Me finger endonucleases"/>
    <property type="match status" value="1"/>
</dbReference>
<organism evidence="1 3">
    <name type="scientific">Actinacidiphila yanglinensis</name>
    <dbReference type="NCBI Taxonomy" id="310779"/>
    <lineage>
        <taxon>Bacteria</taxon>
        <taxon>Bacillati</taxon>
        <taxon>Actinomycetota</taxon>
        <taxon>Actinomycetes</taxon>
        <taxon>Kitasatosporales</taxon>
        <taxon>Streptomycetaceae</taxon>
        <taxon>Actinacidiphila</taxon>
    </lineage>
</organism>
<dbReference type="SUPFAM" id="SSF54060">
    <property type="entry name" value="His-Me finger endonucleases"/>
    <property type="match status" value="1"/>
</dbReference>
<dbReference type="InterPro" id="IPR044925">
    <property type="entry name" value="His-Me_finger_sf"/>
</dbReference>
<evidence type="ECO:0000313" key="1">
    <source>
        <dbReference type="EMBL" id="SEG85280.1"/>
    </source>
</evidence>
<dbReference type="AlphaFoldDB" id="A0A1H6DJ50"/>
<proteinExistence type="predicted"/>
<keyword evidence="1" id="KW-0540">Nuclease</keyword>
<dbReference type="Proteomes" id="UP000236754">
    <property type="component" value="Unassembled WGS sequence"/>
</dbReference>
<dbReference type="InterPro" id="IPR004211">
    <property type="entry name" value="Endonuclease_7"/>
</dbReference>
<dbReference type="InterPro" id="IPR038563">
    <property type="entry name" value="Endonuclease_7_sf"/>
</dbReference>
<sequence length="387" mass="43568">MQYLADEMRDCSIPVAPEHFQRRRFTEHDDVFFGYVPVRAYKHANQWRFHEADVRQAARTIASLAWDPEDLVDPRHAVRSELQVDVPLGTSWRSQLLRLFRSAARDARRNNGCPCGPLGCQRGDTNWALPCGLTQQDLLRRYGHFAIACTLPVPALVWTQETWLIPRTLANILDRWEEAQGALTATIHTCGGCGALDTGSAWRTATASGWRILCPQCAAAGLRRYRNELNGASYARIQEQGPRARDYLCGVCRTPRPATDWDHCHDHGMIRGPLCGSCNTKEGHGKEFLAMEGSIAHLLRCDGCRAERKLPPHHRLAALRRHAHREWGAADCDWPMQACVTLDETDESGIECTVRCPEQRPSRSTTVRLTADEAERVVLLTVESELT</sequence>
<keyword evidence="3" id="KW-1185">Reference proteome</keyword>
<keyword evidence="1" id="KW-0255">Endonuclease</keyword>
<accession>A0A1H6DJ50</accession>
<dbReference type="Pfam" id="PF02945">
    <property type="entry name" value="Endonuclease_7"/>
    <property type="match status" value="1"/>
</dbReference>
<evidence type="ECO:0000313" key="3">
    <source>
        <dbReference type="Proteomes" id="UP000236754"/>
    </source>
</evidence>
<protein>
    <submittedName>
        <fullName evidence="1">Recombination endonuclease VII</fullName>
    </submittedName>
</protein>
<keyword evidence="1" id="KW-0378">Hydrolase</keyword>
<evidence type="ECO:0000313" key="2">
    <source>
        <dbReference type="EMBL" id="SEG91085.1"/>
    </source>
</evidence>
<reference evidence="1 3" key="1">
    <citation type="submission" date="2016-10" db="EMBL/GenBank/DDBJ databases">
        <authorList>
            <person name="de Groot N.N."/>
        </authorList>
    </citation>
    <scope>NUCLEOTIDE SEQUENCE [LARGE SCALE GENOMIC DNA]</scope>
    <source>
        <strain evidence="1 3">CGMCC 4.2023</strain>
    </source>
</reference>
<dbReference type="EMBL" id="FNVU01000023">
    <property type="protein sequence ID" value="SEG91085.1"/>
    <property type="molecule type" value="Genomic_DNA"/>
</dbReference>
<gene>
    <name evidence="1" type="ORF">SAMN05216223_11624</name>
    <name evidence="2" type="ORF">SAMN05216223_12324</name>
</gene>
<dbReference type="GO" id="GO:0004519">
    <property type="term" value="F:endonuclease activity"/>
    <property type="evidence" value="ECO:0007669"/>
    <property type="project" value="UniProtKB-KW"/>
</dbReference>
<dbReference type="EMBL" id="FNVU01000016">
    <property type="protein sequence ID" value="SEG85280.1"/>
    <property type="molecule type" value="Genomic_DNA"/>
</dbReference>
<name>A0A1H6DJ50_9ACTN</name>